<dbReference type="RefSeq" id="WP_018576972.1">
    <property type="nucleotide sequence ID" value="NZ_KB892393.1"/>
</dbReference>
<keyword evidence="2" id="KW-1185">Reference proteome</keyword>
<organism evidence="1 2">
    <name type="scientific">Legionella shakespearei DSM 23087</name>
    <dbReference type="NCBI Taxonomy" id="1122169"/>
    <lineage>
        <taxon>Bacteria</taxon>
        <taxon>Pseudomonadati</taxon>
        <taxon>Pseudomonadota</taxon>
        <taxon>Gammaproteobacteria</taxon>
        <taxon>Legionellales</taxon>
        <taxon>Legionellaceae</taxon>
        <taxon>Legionella</taxon>
    </lineage>
</organism>
<reference evidence="1 2" key="1">
    <citation type="submission" date="2015-11" db="EMBL/GenBank/DDBJ databases">
        <title>Genomic analysis of 38 Legionella species identifies large and diverse effector repertoires.</title>
        <authorList>
            <person name="Burstein D."/>
            <person name="Amaro F."/>
            <person name="Zusman T."/>
            <person name="Lifshitz Z."/>
            <person name="Cohen O."/>
            <person name="Gilbert J.A."/>
            <person name="Pupko T."/>
            <person name="Shuman H.A."/>
            <person name="Segal G."/>
        </authorList>
    </citation>
    <scope>NUCLEOTIDE SEQUENCE [LARGE SCALE GENOMIC DNA]</scope>
    <source>
        <strain evidence="1 2">ATCC 49655</strain>
    </source>
</reference>
<accession>A0A0W0YRG7</accession>
<dbReference type="EMBL" id="LNYW01000049">
    <property type="protein sequence ID" value="KTD59295.1"/>
    <property type="molecule type" value="Genomic_DNA"/>
</dbReference>
<dbReference type="AlphaFoldDB" id="A0A0W0YRG7"/>
<dbReference type="Proteomes" id="UP000054600">
    <property type="component" value="Unassembled WGS sequence"/>
</dbReference>
<dbReference type="Pfam" id="PF05930">
    <property type="entry name" value="Phage_AlpA"/>
    <property type="match status" value="1"/>
</dbReference>
<name>A0A0W0YRG7_9GAMM</name>
<dbReference type="Gene3D" id="1.10.238.160">
    <property type="match status" value="1"/>
</dbReference>
<sequence>MYQLPNAGFLRITQILQLIPISKSTWWAGVKEGYFPKPIKLSPRVTAWRVEDIKQLIEQEFQEYKPRRGKLCKK</sequence>
<dbReference type="STRING" id="1122169.Lsha_1991"/>
<dbReference type="InterPro" id="IPR010260">
    <property type="entry name" value="AlpA"/>
</dbReference>
<evidence type="ECO:0000313" key="1">
    <source>
        <dbReference type="EMBL" id="KTD59295.1"/>
    </source>
</evidence>
<dbReference type="PATRIC" id="fig|1122169.6.peg.2273"/>
<gene>
    <name evidence="1" type="ORF">Lsha_1991</name>
</gene>
<comment type="caution">
    <text evidence="1">The sequence shown here is derived from an EMBL/GenBank/DDBJ whole genome shotgun (WGS) entry which is preliminary data.</text>
</comment>
<proteinExistence type="predicted"/>
<evidence type="ECO:0000313" key="2">
    <source>
        <dbReference type="Proteomes" id="UP000054600"/>
    </source>
</evidence>
<dbReference type="OrthoDB" id="5298532at2"/>
<protein>
    <submittedName>
        <fullName evidence="1">Prophage CP4-57 regulatory protein (AlpA)</fullName>
    </submittedName>
</protein>